<evidence type="ECO:0000259" key="1">
    <source>
        <dbReference type="Pfam" id="PF01796"/>
    </source>
</evidence>
<dbReference type="AlphaFoldDB" id="A0A327M824"/>
<keyword evidence="3" id="KW-0238">DNA-binding</keyword>
<dbReference type="Pfam" id="PF12172">
    <property type="entry name" value="zf-ChsH2"/>
    <property type="match status" value="1"/>
</dbReference>
<protein>
    <submittedName>
        <fullName evidence="3">DNA-binding protein</fullName>
    </submittedName>
</protein>
<dbReference type="InterPro" id="IPR012340">
    <property type="entry name" value="NA-bd_OB-fold"/>
</dbReference>
<organism evidence="3 4">
    <name type="scientific">Roseicella frigidaeris</name>
    <dbReference type="NCBI Taxonomy" id="2230885"/>
    <lineage>
        <taxon>Bacteria</taxon>
        <taxon>Pseudomonadati</taxon>
        <taxon>Pseudomonadota</taxon>
        <taxon>Alphaproteobacteria</taxon>
        <taxon>Acetobacterales</taxon>
        <taxon>Roseomonadaceae</taxon>
        <taxon>Roseicella</taxon>
    </lineage>
</organism>
<evidence type="ECO:0000313" key="3">
    <source>
        <dbReference type="EMBL" id="RAI56228.1"/>
    </source>
</evidence>
<dbReference type="Proteomes" id="UP000249065">
    <property type="component" value="Unassembled WGS sequence"/>
</dbReference>
<dbReference type="GO" id="GO:0003677">
    <property type="term" value="F:DNA binding"/>
    <property type="evidence" value="ECO:0007669"/>
    <property type="project" value="UniProtKB-KW"/>
</dbReference>
<dbReference type="EMBL" id="QLIX01000025">
    <property type="protein sequence ID" value="RAI56228.1"/>
    <property type="molecule type" value="Genomic_DNA"/>
</dbReference>
<dbReference type="InterPro" id="IPR002878">
    <property type="entry name" value="ChsH2_C"/>
</dbReference>
<dbReference type="RefSeq" id="WP_111472110.1">
    <property type="nucleotide sequence ID" value="NZ_QLIX01000025.1"/>
</dbReference>
<evidence type="ECO:0000259" key="2">
    <source>
        <dbReference type="Pfam" id="PF12172"/>
    </source>
</evidence>
<dbReference type="Pfam" id="PF01796">
    <property type="entry name" value="OB_ChsH2_C"/>
    <property type="match status" value="1"/>
</dbReference>
<feature type="domain" description="ChsH2 C-terminal OB-fold" evidence="1">
    <location>
        <begin position="61"/>
        <end position="117"/>
    </location>
</feature>
<sequence>MATPASNRQLPAIQVDPTNKPYFDAAREGRLLIGLCKDTNKHFWYPRGCSPFTLSNNVELVEAKGTGTIYTYTVMRTKEPYCVAYVELDEGVRVFTNIVDCDLDSLKIGQKVKVVFKPTQGDSPPATMFTPA</sequence>
<reference evidence="4" key="1">
    <citation type="submission" date="2018-06" db="EMBL/GenBank/DDBJ databases">
        <authorList>
            <person name="Khan S.A."/>
        </authorList>
    </citation>
    <scope>NUCLEOTIDE SEQUENCE [LARGE SCALE GENOMIC DNA]</scope>
    <source>
        <strain evidence="4">DB-1506</strain>
    </source>
</reference>
<dbReference type="OrthoDB" id="3182121at2"/>
<dbReference type="InterPro" id="IPR052513">
    <property type="entry name" value="Thioester_dehydratase-like"/>
</dbReference>
<gene>
    <name evidence="3" type="ORF">DOO78_22195</name>
</gene>
<evidence type="ECO:0000313" key="4">
    <source>
        <dbReference type="Proteomes" id="UP000249065"/>
    </source>
</evidence>
<accession>A0A327M824</accession>
<dbReference type="InterPro" id="IPR022002">
    <property type="entry name" value="ChsH2_Znr"/>
</dbReference>
<comment type="caution">
    <text evidence="3">The sequence shown here is derived from an EMBL/GenBank/DDBJ whole genome shotgun (WGS) entry which is preliminary data.</text>
</comment>
<name>A0A327M824_9PROT</name>
<dbReference type="PANTHER" id="PTHR34075">
    <property type="entry name" value="BLR3430 PROTEIN"/>
    <property type="match status" value="1"/>
</dbReference>
<keyword evidence="4" id="KW-1185">Reference proteome</keyword>
<dbReference type="PANTHER" id="PTHR34075:SF5">
    <property type="entry name" value="BLR3430 PROTEIN"/>
    <property type="match status" value="1"/>
</dbReference>
<dbReference type="SUPFAM" id="SSF50249">
    <property type="entry name" value="Nucleic acid-binding proteins"/>
    <property type="match status" value="1"/>
</dbReference>
<feature type="domain" description="ChsH2 rubredoxin-like zinc ribbon" evidence="2">
    <location>
        <begin position="23"/>
        <end position="48"/>
    </location>
</feature>
<proteinExistence type="predicted"/>